<organism evidence="2 3">
    <name type="scientific">Parachaetomium inaequale</name>
    <dbReference type="NCBI Taxonomy" id="2588326"/>
    <lineage>
        <taxon>Eukaryota</taxon>
        <taxon>Fungi</taxon>
        <taxon>Dikarya</taxon>
        <taxon>Ascomycota</taxon>
        <taxon>Pezizomycotina</taxon>
        <taxon>Sordariomycetes</taxon>
        <taxon>Sordariomycetidae</taxon>
        <taxon>Sordariales</taxon>
        <taxon>Chaetomiaceae</taxon>
        <taxon>Parachaetomium</taxon>
    </lineage>
</organism>
<keyword evidence="3" id="KW-1185">Reference proteome</keyword>
<feature type="signal peptide" evidence="1">
    <location>
        <begin position="1"/>
        <end position="19"/>
    </location>
</feature>
<evidence type="ECO:0000256" key="1">
    <source>
        <dbReference type="SAM" id="SignalP"/>
    </source>
</evidence>
<evidence type="ECO:0000313" key="3">
    <source>
        <dbReference type="Proteomes" id="UP001303115"/>
    </source>
</evidence>
<evidence type="ECO:0000313" key="2">
    <source>
        <dbReference type="EMBL" id="KAK4034273.1"/>
    </source>
</evidence>
<protein>
    <submittedName>
        <fullName evidence="2">Uncharacterized protein</fullName>
    </submittedName>
</protein>
<dbReference type="Proteomes" id="UP001303115">
    <property type="component" value="Unassembled WGS sequence"/>
</dbReference>
<proteinExistence type="predicted"/>
<dbReference type="AlphaFoldDB" id="A0AAN6SP12"/>
<gene>
    <name evidence="2" type="ORF">C8A01DRAFT_18908</name>
</gene>
<name>A0AAN6SP12_9PEZI</name>
<keyword evidence="1" id="KW-0732">Signal</keyword>
<dbReference type="EMBL" id="MU854487">
    <property type="protein sequence ID" value="KAK4034273.1"/>
    <property type="molecule type" value="Genomic_DNA"/>
</dbReference>
<sequence length="215" mass="24040">MWPWRSLIIALGFWPIAMSAPDGEFPIYRFKDCVARFQTPRVDPATGVRQSTVEARVTDTTWTQDVQSVTNTFKDFSNAYRQNDALWLSGSTALYYSNFLDATKCGLLINPQSGLNEDDTAISIILPTGLEKLQRVSADLSELSAPDRLATTGIAGLNGQMDRLDYVYTTGKYLKESIKDWQDDSKSLWRQPSTEMGFTAYNADGDPVIIMVDIV</sequence>
<reference evidence="3" key="1">
    <citation type="journal article" date="2023" name="Mol. Phylogenet. Evol.">
        <title>Genome-scale phylogeny and comparative genomics of the fungal order Sordariales.</title>
        <authorList>
            <person name="Hensen N."/>
            <person name="Bonometti L."/>
            <person name="Westerberg I."/>
            <person name="Brannstrom I.O."/>
            <person name="Guillou S."/>
            <person name="Cros-Aarteil S."/>
            <person name="Calhoun S."/>
            <person name="Haridas S."/>
            <person name="Kuo A."/>
            <person name="Mondo S."/>
            <person name="Pangilinan J."/>
            <person name="Riley R."/>
            <person name="LaButti K."/>
            <person name="Andreopoulos B."/>
            <person name="Lipzen A."/>
            <person name="Chen C."/>
            <person name="Yan M."/>
            <person name="Daum C."/>
            <person name="Ng V."/>
            <person name="Clum A."/>
            <person name="Steindorff A."/>
            <person name="Ohm R.A."/>
            <person name="Martin F."/>
            <person name="Silar P."/>
            <person name="Natvig D.O."/>
            <person name="Lalanne C."/>
            <person name="Gautier V."/>
            <person name="Ament-Velasquez S.L."/>
            <person name="Kruys A."/>
            <person name="Hutchinson M.I."/>
            <person name="Powell A.J."/>
            <person name="Barry K."/>
            <person name="Miller A.N."/>
            <person name="Grigoriev I.V."/>
            <person name="Debuchy R."/>
            <person name="Gladieux P."/>
            <person name="Hiltunen Thoren M."/>
            <person name="Johannesson H."/>
        </authorList>
    </citation>
    <scope>NUCLEOTIDE SEQUENCE [LARGE SCALE GENOMIC DNA]</scope>
    <source>
        <strain evidence="3">CBS 284.82</strain>
    </source>
</reference>
<accession>A0AAN6SP12</accession>
<feature type="chain" id="PRO_5042990997" evidence="1">
    <location>
        <begin position="20"/>
        <end position="215"/>
    </location>
</feature>
<comment type="caution">
    <text evidence="2">The sequence shown here is derived from an EMBL/GenBank/DDBJ whole genome shotgun (WGS) entry which is preliminary data.</text>
</comment>